<gene>
    <name evidence="2" type="ORF">BOTBODRAFT_35983</name>
</gene>
<dbReference type="Proteomes" id="UP000027195">
    <property type="component" value="Unassembled WGS sequence"/>
</dbReference>
<reference evidence="3" key="1">
    <citation type="journal article" date="2014" name="Proc. Natl. Acad. Sci. U.S.A.">
        <title>Extensive sampling of basidiomycete genomes demonstrates inadequacy of the white-rot/brown-rot paradigm for wood decay fungi.</title>
        <authorList>
            <person name="Riley R."/>
            <person name="Salamov A.A."/>
            <person name="Brown D.W."/>
            <person name="Nagy L.G."/>
            <person name="Floudas D."/>
            <person name="Held B.W."/>
            <person name="Levasseur A."/>
            <person name="Lombard V."/>
            <person name="Morin E."/>
            <person name="Otillar R."/>
            <person name="Lindquist E.A."/>
            <person name="Sun H."/>
            <person name="LaButti K.M."/>
            <person name="Schmutz J."/>
            <person name="Jabbour D."/>
            <person name="Luo H."/>
            <person name="Baker S.E."/>
            <person name="Pisabarro A.G."/>
            <person name="Walton J.D."/>
            <person name="Blanchette R.A."/>
            <person name="Henrissat B."/>
            <person name="Martin F."/>
            <person name="Cullen D."/>
            <person name="Hibbett D.S."/>
            <person name="Grigoriev I.V."/>
        </authorList>
    </citation>
    <scope>NUCLEOTIDE SEQUENCE [LARGE SCALE GENOMIC DNA]</scope>
    <source>
        <strain evidence="3">FD-172 SS1</strain>
    </source>
</reference>
<evidence type="ECO:0000313" key="3">
    <source>
        <dbReference type="Proteomes" id="UP000027195"/>
    </source>
</evidence>
<feature type="region of interest" description="Disordered" evidence="1">
    <location>
        <begin position="306"/>
        <end position="340"/>
    </location>
</feature>
<organism evidence="2 3">
    <name type="scientific">Botryobasidium botryosum (strain FD-172 SS1)</name>
    <dbReference type="NCBI Taxonomy" id="930990"/>
    <lineage>
        <taxon>Eukaryota</taxon>
        <taxon>Fungi</taxon>
        <taxon>Dikarya</taxon>
        <taxon>Basidiomycota</taxon>
        <taxon>Agaricomycotina</taxon>
        <taxon>Agaricomycetes</taxon>
        <taxon>Cantharellales</taxon>
        <taxon>Botryobasidiaceae</taxon>
        <taxon>Botryobasidium</taxon>
    </lineage>
</organism>
<feature type="compositionally biased region" description="Pro residues" evidence="1">
    <location>
        <begin position="315"/>
        <end position="325"/>
    </location>
</feature>
<evidence type="ECO:0000313" key="2">
    <source>
        <dbReference type="EMBL" id="KDQ10665.1"/>
    </source>
</evidence>
<keyword evidence="3" id="KW-1185">Reference proteome</keyword>
<dbReference type="EMBL" id="KL198065">
    <property type="protein sequence ID" value="KDQ10665.1"/>
    <property type="molecule type" value="Genomic_DNA"/>
</dbReference>
<feature type="non-terminal residue" evidence="2">
    <location>
        <position position="398"/>
    </location>
</feature>
<dbReference type="AlphaFoldDB" id="A0A067M7I1"/>
<feature type="region of interest" description="Disordered" evidence="1">
    <location>
        <begin position="1"/>
        <end position="28"/>
    </location>
</feature>
<feature type="compositionally biased region" description="Pro residues" evidence="1">
    <location>
        <begin position="1"/>
        <end position="11"/>
    </location>
</feature>
<dbReference type="InParanoid" id="A0A067M7I1"/>
<evidence type="ECO:0000256" key="1">
    <source>
        <dbReference type="SAM" id="MobiDB-lite"/>
    </source>
</evidence>
<proteinExistence type="predicted"/>
<name>A0A067M7I1_BOTB1</name>
<sequence length="398" mass="43529">MRPPPSPPFSPHAPSQPTRSRGPLSQTSQSCRHSRVYLALGALKLAAPFFATPVLAAPPSLPFSRLSLSRPQLSRFLPCSSRPCPHFRGLQPRDHYSRGSPPSRHAFSWLSPSRPPFSRPPLSRPPFSWPSGLPPSSSSSRLQLVAPVLAAPALVPSFVPAVLVVLALAVPFPVSTVLAVPPRSHYSHDYPPLDYNSRPLSRGSRPRGARSRFPVLRPPPPRLPPSQSAFSQHSFSWLAPSSHALVVAFEALSRSPSHFRGPRLALAALAAPFRVRRLPLSTTSHRRTLTSLFRWMGVAASPSSATVPPVFTSQLPPPSAPPPLYSPSSNPSPSHHHRRPRRCHLPAMLSPISSLASCPHHQVSPRRPQALWHGQRTCRYLHCCFTPRPVAGFSRSTF</sequence>
<accession>A0A067M7I1</accession>
<dbReference type="HOGENOM" id="CLU_693648_0_0_1"/>
<feature type="region of interest" description="Disordered" evidence="1">
    <location>
        <begin position="190"/>
        <end position="228"/>
    </location>
</feature>
<protein>
    <submittedName>
        <fullName evidence="2">Uncharacterized protein</fullName>
    </submittedName>
</protein>